<evidence type="ECO:0000313" key="1">
    <source>
        <dbReference type="EMBL" id="WWA28455.1"/>
    </source>
</evidence>
<protein>
    <submittedName>
        <fullName evidence="1">Uncharacterized protein</fullName>
    </submittedName>
</protein>
<sequence>MTMVALNDCLTFPISSKALLIYFEEKPSFKANDLFLFELLTGIGLFWVNHSYFSIRTGDGSISKFV</sequence>
<keyword evidence="2" id="KW-1185">Reference proteome</keyword>
<dbReference type="Proteomes" id="UP001341136">
    <property type="component" value="Chromosome"/>
</dbReference>
<dbReference type="RefSeq" id="WP_073305556.1">
    <property type="nucleotide sequence ID" value="NZ_CP144921.1"/>
</dbReference>
<proteinExistence type="predicted"/>
<evidence type="ECO:0000313" key="2">
    <source>
        <dbReference type="Proteomes" id="UP001341136"/>
    </source>
</evidence>
<dbReference type="EMBL" id="CP144921">
    <property type="protein sequence ID" value="WWA28455.1"/>
    <property type="molecule type" value="Genomic_DNA"/>
</dbReference>
<organism evidence="1 2">
    <name type="scientific">Shouchella rhizosphaerae</name>
    <dbReference type="NCBI Taxonomy" id="866786"/>
    <lineage>
        <taxon>Bacteria</taxon>
        <taxon>Bacillati</taxon>
        <taxon>Bacillota</taxon>
        <taxon>Bacilli</taxon>
        <taxon>Bacillales</taxon>
        <taxon>Bacillaceae</taxon>
        <taxon>Shouchella</taxon>
    </lineage>
</organism>
<gene>
    <name evidence="1" type="ORF">V5G21_11830</name>
</gene>
<reference evidence="1 2" key="1">
    <citation type="submission" date="2024-01" db="EMBL/GenBank/DDBJ databases">
        <title>Culturomics analysis of mouse respiratory tract.</title>
        <authorList>
            <person name="Phillips A.M."/>
            <person name="Collette N.M."/>
            <person name="Mageeney C.M."/>
            <person name="Sinha A."/>
            <person name="Hern K.E."/>
            <person name="Arkin A.P."/>
            <person name="Williams K.P."/>
            <person name="Branda S."/>
        </authorList>
    </citation>
    <scope>NUCLEOTIDE SEQUENCE [LARGE SCALE GENOMIC DNA]</scope>
    <source>
        <strain evidence="1 2">CP20</strain>
    </source>
</reference>
<name>A0ABZ2CMZ2_9BACI</name>
<accession>A0ABZ2CMZ2</accession>